<organism evidence="1 2">
    <name type="scientific">Ameca splendens</name>
    <dbReference type="NCBI Taxonomy" id="208324"/>
    <lineage>
        <taxon>Eukaryota</taxon>
        <taxon>Metazoa</taxon>
        <taxon>Chordata</taxon>
        <taxon>Craniata</taxon>
        <taxon>Vertebrata</taxon>
        <taxon>Euteleostomi</taxon>
        <taxon>Actinopterygii</taxon>
        <taxon>Neopterygii</taxon>
        <taxon>Teleostei</taxon>
        <taxon>Neoteleostei</taxon>
        <taxon>Acanthomorphata</taxon>
        <taxon>Ovalentaria</taxon>
        <taxon>Atherinomorphae</taxon>
        <taxon>Cyprinodontiformes</taxon>
        <taxon>Goodeidae</taxon>
        <taxon>Ameca</taxon>
    </lineage>
</organism>
<sequence length="71" mass="7452">MVKRLLLSSQAGKTGFTRLVETASLLGTSLGQFASAGLREKGVLQNLLNSIGTFGGTRCFGWMTLSVSATN</sequence>
<evidence type="ECO:0000313" key="1">
    <source>
        <dbReference type="EMBL" id="MEQ2301782.1"/>
    </source>
</evidence>
<accession>A0ABV0Z6E1</accession>
<keyword evidence="2" id="KW-1185">Reference proteome</keyword>
<gene>
    <name evidence="1" type="ORF">AMECASPLE_039726</name>
</gene>
<dbReference type="EMBL" id="JAHRIP010055921">
    <property type="protein sequence ID" value="MEQ2301782.1"/>
    <property type="molecule type" value="Genomic_DNA"/>
</dbReference>
<reference evidence="1 2" key="1">
    <citation type="submission" date="2021-06" db="EMBL/GenBank/DDBJ databases">
        <authorList>
            <person name="Palmer J.M."/>
        </authorList>
    </citation>
    <scope>NUCLEOTIDE SEQUENCE [LARGE SCALE GENOMIC DNA]</scope>
    <source>
        <strain evidence="1 2">AS_MEX2019</strain>
        <tissue evidence="1">Muscle</tissue>
    </source>
</reference>
<evidence type="ECO:0000313" key="2">
    <source>
        <dbReference type="Proteomes" id="UP001469553"/>
    </source>
</evidence>
<name>A0ABV0Z6E1_9TELE</name>
<comment type="caution">
    <text evidence="1">The sequence shown here is derived from an EMBL/GenBank/DDBJ whole genome shotgun (WGS) entry which is preliminary data.</text>
</comment>
<proteinExistence type="predicted"/>
<protein>
    <submittedName>
        <fullName evidence="1">Uncharacterized protein</fullName>
    </submittedName>
</protein>
<dbReference type="Proteomes" id="UP001469553">
    <property type="component" value="Unassembled WGS sequence"/>
</dbReference>